<sequence length="87" mass="9831">MVRVGLPLALGWESGKPLGGQARTICEAGRPHCTYLVFHVRVWARMGPQESFADDPEGQETQRASCLEKWRCDIRSRHGPTAPEWQK</sequence>
<keyword evidence="2" id="KW-1185">Reference proteome</keyword>
<proteinExistence type="predicted"/>
<evidence type="ECO:0000313" key="2">
    <source>
        <dbReference type="Proteomes" id="UP001176941"/>
    </source>
</evidence>
<name>A0ABN8ZUY7_RANTA</name>
<dbReference type="EMBL" id="OX459942">
    <property type="protein sequence ID" value="CAI9176388.1"/>
    <property type="molecule type" value="Genomic_DNA"/>
</dbReference>
<dbReference type="Proteomes" id="UP001176941">
    <property type="component" value="Chromosome 6"/>
</dbReference>
<reference evidence="1" key="1">
    <citation type="submission" date="2023-04" db="EMBL/GenBank/DDBJ databases">
        <authorList>
            <consortium name="ELIXIR-Norway"/>
        </authorList>
    </citation>
    <scope>NUCLEOTIDE SEQUENCE [LARGE SCALE GENOMIC DNA]</scope>
</reference>
<organism evidence="1 2">
    <name type="scientific">Rangifer tarandus platyrhynchus</name>
    <name type="common">Svalbard reindeer</name>
    <dbReference type="NCBI Taxonomy" id="3082113"/>
    <lineage>
        <taxon>Eukaryota</taxon>
        <taxon>Metazoa</taxon>
        <taxon>Chordata</taxon>
        <taxon>Craniata</taxon>
        <taxon>Vertebrata</taxon>
        <taxon>Euteleostomi</taxon>
        <taxon>Mammalia</taxon>
        <taxon>Eutheria</taxon>
        <taxon>Laurasiatheria</taxon>
        <taxon>Artiodactyla</taxon>
        <taxon>Ruminantia</taxon>
        <taxon>Pecora</taxon>
        <taxon>Cervidae</taxon>
        <taxon>Odocoileinae</taxon>
        <taxon>Rangifer</taxon>
    </lineage>
</organism>
<protein>
    <submittedName>
        <fullName evidence="1">Uncharacterized protein</fullName>
    </submittedName>
</protein>
<gene>
    <name evidence="1" type="ORF">MRATA1EN1_LOCUS25350</name>
</gene>
<accession>A0ABN8ZUY7</accession>
<evidence type="ECO:0000313" key="1">
    <source>
        <dbReference type="EMBL" id="CAI9176388.1"/>
    </source>
</evidence>